<evidence type="ECO:0000256" key="2">
    <source>
        <dbReference type="SAM" id="SignalP"/>
    </source>
</evidence>
<dbReference type="Gene3D" id="2.40.40.10">
    <property type="entry name" value="RlpA-like domain"/>
    <property type="match status" value="1"/>
</dbReference>
<dbReference type="Pfam" id="PF01357">
    <property type="entry name" value="Expansin_C"/>
    <property type="match status" value="1"/>
</dbReference>
<evidence type="ECO:0000313" key="5">
    <source>
        <dbReference type="EMBL" id="KAK4262545.1"/>
    </source>
</evidence>
<accession>A0AAE1J2J5</accession>
<dbReference type="Proteomes" id="UP001293593">
    <property type="component" value="Unassembled WGS sequence"/>
</dbReference>
<evidence type="ECO:0008006" key="7">
    <source>
        <dbReference type="Google" id="ProtNLM"/>
    </source>
</evidence>
<dbReference type="InterPro" id="IPR036908">
    <property type="entry name" value="RlpA-like_sf"/>
</dbReference>
<evidence type="ECO:0000259" key="3">
    <source>
        <dbReference type="PROSITE" id="PS50842"/>
    </source>
</evidence>
<proteinExistence type="inferred from homology"/>
<dbReference type="PROSITE" id="PS50843">
    <property type="entry name" value="EXPANSIN_CBD"/>
    <property type="match status" value="1"/>
</dbReference>
<evidence type="ECO:0000256" key="1">
    <source>
        <dbReference type="RuleBase" id="RU003460"/>
    </source>
</evidence>
<dbReference type="PROSITE" id="PS50842">
    <property type="entry name" value="EXPANSIN_EG45"/>
    <property type="match status" value="1"/>
</dbReference>
<comment type="caution">
    <text evidence="5">The sequence shown here is derived from an EMBL/GenBank/DDBJ whole genome shotgun (WGS) entry which is preliminary data.</text>
</comment>
<dbReference type="AlphaFoldDB" id="A0AAE1J2J5"/>
<feature type="domain" description="Expansin-like EG45" evidence="3">
    <location>
        <begin position="49"/>
        <end position="153"/>
    </location>
</feature>
<feature type="signal peptide" evidence="2">
    <location>
        <begin position="1"/>
        <end position="28"/>
    </location>
</feature>
<feature type="domain" description="Expansin-like CBD" evidence="4">
    <location>
        <begin position="167"/>
        <end position="249"/>
    </location>
</feature>
<gene>
    <name evidence="5" type="ORF">QN277_028093</name>
</gene>
<protein>
    <recommendedName>
        <fullName evidence="7">Expansin-like B1</fullName>
    </recommendedName>
</protein>
<dbReference type="InterPro" id="IPR007112">
    <property type="entry name" value="Expansin/allergen_DPBB_dom"/>
</dbReference>
<feature type="chain" id="PRO_5041924664" description="Expansin-like B1" evidence="2">
    <location>
        <begin position="29"/>
        <end position="253"/>
    </location>
</feature>
<evidence type="ECO:0000313" key="6">
    <source>
        <dbReference type="Proteomes" id="UP001293593"/>
    </source>
</evidence>
<dbReference type="InterPro" id="IPR007118">
    <property type="entry name" value="Expan_Lol_pI"/>
</dbReference>
<dbReference type="EMBL" id="JAWXYG010000009">
    <property type="protein sequence ID" value="KAK4262545.1"/>
    <property type="molecule type" value="Genomic_DNA"/>
</dbReference>
<dbReference type="Pfam" id="PF03330">
    <property type="entry name" value="DPBB_1"/>
    <property type="match status" value="1"/>
</dbReference>
<dbReference type="SUPFAM" id="SSF49590">
    <property type="entry name" value="PHL pollen allergen"/>
    <property type="match status" value="1"/>
</dbReference>
<dbReference type="InterPro" id="IPR009009">
    <property type="entry name" value="RlpA-like_DPBB"/>
</dbReference>
<dbReference type="PRINTS" id="PR01225">
    <property type="entry name" value="EXPANSNFAMLY"/>
</dbReference>
<keyword evidence="6" id="KW-1185">Reference proteome</keyword>
<dbReference type="PANTHER" id="PTHR31692">
    <property type="entry name" value="EXPANSIN-B3"/>
    <property type="match status" value="1"/>
</dbReference>
<dbReference type="InterPro" id="IPR036749">
    <property type="entry name" value="Expansin_CBD_sf"/>
</dbReference>
<organism evidence="5 6">
    <name type="scientific">Acacia crassicarpa</name>
    <name type="common">northern wattle</name>
    <dbReference type="NCBI Taxonomy" id="499986"/>
    <lineage>
        <taxon>Eukaryota</taxon>
        <taxon>Viridiplantae</taxon>
        <taxon>Streptophyta</taxon>
        <taxon>Embryophyta</taxon>
        <taxon>Tracheophyta</taxon>
        <taxon>Spermatophyta</taxon>
        <taxon>Magnoliopsida</taxon>
        <taxon>eudicotyledons</taxon>
        <taxon>Gunneridae</taxon>
        <taxon>Pentapetalae</taxon>
        <taxon>rosids</taxon>
        <taxon>fabids</taxon>
        <taxon>Fabales</taxon>
        <taxon>Fabaceae</taxon>
        <taxon>Caesalpinioideae</taxon>
        <taxon>mimosoid clade</taxon>
        <taxon>Acacieae</taxon>
        <taxon>Acacia</taxon>
    </lineage>
</organism>
<sequence>MRLAMELHSKLQVVLVCVMLLFPAFCISQDLISSRATYYGSPDYYGNPRGACGYGDYGRTVNDGSVAGVSGLWNKGSGCGGCYQVRCTNAIYCDEYGSLVVATDYGEGDRTDFVMSPRAFWRMGRSPEASAELLKYGVVDVQYTRVSCAYAGANTLIRIHETSKFPDYLALVVLYVPGQFDVASVEIFQVGGNEWRTMRRAFGAVFDILDAPRQPIIVTLHLIGSAGRYLVESKSAIPRDWKIGASYDTQLHI</sequence>
<reference evidence="5" key="1">
    <citation type="submission" date="2023-10" db="EMBL/GenBank/DDBJ databases">
        <title>Chromosome-level genome of the transformable northern wattle, Acacia crassicarpa.</title>
        <authorList>
            <person name="Massaro I."/>
            <person name="Sinha N.R."/>
            <person name="Poethig S."/>
            <person name="Leichty A.R."/>
        </authorList>
    </citation>
    <scope>NUCLEOTIDE SEQUENCE</scope>
    <source>
        <strain evidence="5">Acra3RX</strain>
        <tissue evidence="5">Leaf</tissue>
    </source>
</reference>
<comment type="similarity">
    <text evidence="1">Belongs to the expansin family.</text>
</comment>
<dbReference type="SUPFAM" id="SSF50685">
    <property type="entry name" value="Barwin-like endoglucanases"/>
    <property type="match status" value="1"/>
</dbReference>
<dbReference type="GO" id="GO:0005576">
    <property type="term" value="C:extracellular region"/>
    <property type="evidence" value="ECO:0007669"/>
    <property type="project" value="InterPro"/>
</dbReference>
<keyword evidence="2" id="KW-0732">Signal</keyword>
<dbReference type="PANTHER" id="PTHR31692:SF2">
    <property type="entry name" value="EXPANSIN-LIKE B1"/>
    <property type="match status" value="1"/>
</dbReference>
<evidence type="ECO:0000259" key="4">
    <source>
        <dbReference type="PROSITE" id="PS50843"/>
    </source>
</evidence>
<dbReference type="CDD" id="cd22277">
    <property type="entry name" value="DPBB_EXLB_N"/>
    <property type="match status" value="1"/>
</dbReference>
<name>A0AAE1J2J5_9FABA</name>
<dbReference type="GO" id="GO:0009653">
    <property type="term" value="P:anatomical structure morphogenesis"/>
    <property type="evidence" value="ECO:0007669"/>
    <property type="project" value="UniProtKB-ARBA"/>
</dbReference>
<dbReference type="Gene3D" id="2.60.40.760">
    <property type="entry name" value="Expansin, cellulose-binding-like domain"/>
    <property type="match status" value="1"/>
</dbReference>
<dbReference type="InterPro" id="IPR007117">
    <property type="entry name" value="Expansin_CBD"/>
</dbReference>